<dbReference type="InterPro" id="IPR004701">
    <property type="entry name" value="PTS_EIIA_man-typ"/>
</dbReference>
<dbReference type="Gene3D" id="3.40.50.510">
    <property type="entry name" value="Phosphotransferase system, mannose-type IIA component"/>
    <property type="match status" value="1"/>
</dbReference>
<sequence length="127" mass="14095">MTKILIITHAQLGKSFVESAKMLGSNLEDVSSISFDETMGIEQLEEQINDYLEKNHEDILIFTDIIGGSPFNVASLLTHEKENVAVFYGVNLPIFIETLSQKNTLTFEALVDSLNDNKNLSLGFGNL</sequence>
<evidence type="ECO:0000259" key="8">
    <source>
        <dbReference type="PROSITE" id="PS51096"/>
    </source>
</evidence>
<evidence type="ECO:0000256" key="4">
    <source>
        <dbReference type="ARBA" id="ARBA00022597"/>
    </source>
</evidence>
<keyword evidence="6" id="KW-0598">Phosphotransferase system</keyword>
<evidence type="ECO:0000256" key="1">
    <source>
        <dbReference type="ARBA" id="ARBA00004496"/>
    </source>
</evidence>
<protein>
    <submittedName>
        <fullName evidence="9">PTS system, N-acetylgalactosamine-specific IIA component</fullName>
    </submittedName>
</protein>
<proteinExistence type="predicted"/>
<evidence type="ECO:0000313" key="9">
    <source>
        <dbReference type="EMBL" id="SER91139.1"/>
    </source>
</evidence>
<dbReference type="SUPFAM" id="SSF53062">
    <property type="entry name" value="PTS system fructose IIA component-like"/>
    <property type="match status" value="1"/>
</dbReference>
<dbReference type="Pfam" id="PF03610">
    <property type="entry name" value="EIIA-man"/>
    <property type="match status" value="1"/>
</dbReference>
<dbReference type="GO" id="GO:0016020">
    <property type="term" value="C:membrane"/>
    <property type="evidence" value="ECO:0007669"/>
    <property type="project" value="InterPro"/>
</dbReference>
<dbReference type="AlphaFoldDB" id="A0A1H9T319"/>
<evidence type="ECO:0000256" key="6">
    <source>
        <dbReference type="ARBA" id="ARBA00022683"/>
    </source>
</evidence>
<reference evidence="9 10" key="1">
    <citation type="submission" date="2016-10" db="EMBL/GenBank/DDBJ databases">
        <authorList>
            <person name="de Groot N.N."/>
        </authorList>
    </citation>
    <scope>NUCLEOTIDE SEQUENCE [LARGE SCALE GENOMIC DNA]</scope>
    <source>
        <strain evidence="9 10">DSM 13760</strain>
    </source>
</reference>
<evidence type="ECO:0000256" key="7">
    <source>
        <dbReference type="ARBA" id="ARBA00022777"/>
    </source>
</evidence>
<name>A0A1H9T319_9LACT</name>
<dbReference type="Proteomes" id="UP000198948">
    <property type="component" value="Unassembled WGS sequence"/>
</dbReference>
<accession>A0A1H9T319</accession>
<evidence type="ECO:0000256" key="2">
    <source>
        <dbReference type="ARBA" id="ARBA00022448"/>
    </source>
</evidence>
<dbReference type="PANTHER" id="PTHR33799">
    <property type="entry name" value="PTS PERMEASE-RELATED-RELATED"/>
    <property type="match status" value="1"/>
</dbReference>
<keyword evidence="3" id="KW-0963">Cytoplasm</keyword>
<dbReference type="PROSITE" id="PS51096">
    <property type="entry name" value="PTS_EIIA_TYPE_4"/>
    <property type="match status" value="1"/>
</dbReference>
<dbReference type="STRING" id="142588.SAMN04488559_11065"/>
<dbReference type="PANTHER" id="PTHR33799:SF1">
    <property type="entry name" value="PTS SYSTEM MANNOSE-SPECIFIC EIIAB COMPONENT-RELATED"/>
    <property type="match status" value="1"/>
</dbReference>
<comment type="subcellular location">
    <subcellularLocation>
        <location evidence="1">Cytoplasm</location>
    </subcellularLocation>
</comment>
<evidence type="ECO:0000313" key="10">
    <source>
        <dbReference type="Proteomes" id="UP000198948"/>
    </source>
</evidence>
<keyword evidence="7" id="KW-0418">Kinase</keyword>
<dbReference type="InterPro" id="IPR036662">
    <property type="entry name" value="PTS_EIIA_man-typ_sf"/>
</dbReference>
<dbReference type="InterPro" id="IPR051471">
    <property type="entry name" value="Bacterial_PTS_sugar_comp"/>
</dbReference>
<dbReference type="GO" id="GO:0005737">
    <property type="term" value="C:cytoplasm"/>
    <property type="evidence" value="ECO:0007669"/>
    <property type="project" value="UniProtKB-SubCell"/>
</dbReference>
<gene>
    <name evidence="9" type="ORF">SAMN04488559_11065</name>
</gene>
<keyword evidence="10" id="KW-1185">Reference proteome</keyword>
<keyword evidence="4" id="KW-0762">Sugar transport</keyword>
<evidence type="ECO:0000256" key="5">
    <source>
        <dbReference type="ARBA" id="ARBA00022679"/>
    </source>
</evidence>
<keyword evidence="5" id="KW-0808">Transferase</keyword>
<dbReference type="EMBL" id="FOHA01000010">
    <property type="protein sequence ID" value="SER91139.1"/>
    <property type="molecule type" value="Genomic_DNA"/>
</dbReference>
<dbReference type="CDD" id="cd00006">
    <property type="entry name" value="PTS_IIA_man"/>
    <property type="match status" value="1"/>
</dbReference>
<dbReference type="InterPro" id="IPR033887">
    <property type="entry name" value="PTS_IIA_man"/>
</dbReference>
<evidence type="ECO:0000256" key="3">
    <source>
        <dbReference type="ARBA" id="ARBA00022490"/>
    </source>
</evidence>
<feature type="domain" description="PTS EIIA type-4" evidence="8">
    <location>
        <begin position="1"/>
        <end position="122"/>
    </location>
</feature>
<dbReference type="GO" id="GO:0016301">
    <property type="term" value="F:kinase activity"/>
    <property type="evidence" value="ECO:0007669"/>
    <property type="project" value="UniProtKB-KW"/>
</dbReference>
<dbReference type="GO" id="GO:0009401">
    <property type="term" value="P:phosphoenolpyruvate-dependent sugar phosphotransferase system"/>
    <property type="evidence" value="ECO:0007669"/>
    <property type="project" value="UniProtKB-KW"/>
</dbReference>
<keyword evidence="2" id="KW-0813">Transport</keyword>
<dbReference type="RefSeq" id="WP_177165729.1">
    <property type="nucleotide sequence ID" value="NZ_FOHA01000010.1"/>
</dbReference>
<organism evidence="9 10">
    <name type="scientific">Isobaculum melis</name>
    <dbReference type="NCBI Taxonomy" id="142588"/>
    <lineage>
        <taxon>Bacteria</taxon>
        <taxon>Bacillati</taxon>
        <taxon>Bacillota</taxon>
        <taxon>Bacilli</taxon>
        <taxon>Lactobacillales</taxon>
        <taxon>Carnobacteriaceae</taxon>
        <taxon>Isobaculum</taxon>
    </lineage>
</organism>